<dbReference type="GO" id="GO:0000725">
    <property type="term" value="P:recombinational repair"/>
    <property type="evidence" value="ECO:0007669"/>
    <property type="project" value="TreeGrafter"/>
</dbReference>
<gene>
    <name evidence="6" type="ORF">CBA19CS42_03125</name>
</gene>
<dbReference type="PANTHER" id="PTHR11070:SF59">
    <property type="entry name" value="DNA 3'-5' HELICASE"/>
    <property type="match status" value="1"/>
</dbReference>
<keyword evidence="1" id="KW-0547">Nucleotide-binding</keyword>
<comment type="caution">
    <text evidence="6">The sequence shown here is derived from an EMBL/GenBank/DDBJ whole genome shotgun (WGS) entry which is preliminary data.</text>
</comment>
<reference evidence="6" key="1">
    <citation type="submission" date="2022-09" db="EMBL/GenBank/DDBJ databases">
        <title>Isolation and characterization of 3-chlorobenzoate degrading bacteria from soils in Shizuoka.</title>
        <authorList>
            <person name="Ifat A."/>
            <person name="Ogawa N."/>
            <person name="Kimbara K."/>
            <person name="Moriuchi R."/>
            <person name="Dohra H."/>
            <person name="Shintani M."/>
        </authorList>
    </citation>
    <scope>NUCLEOTIDE SEQUENCE</scope>
    <source>
        <strain evidence="6">19CS4-2</strain>
    </source>
</reference>
<accession>A0AA37I7G4</accession>
<dbReference type="InterPro" id="IPR014017">
    <property type="entry name" value="DNA_helicase_UvrD-like_C"/>
</dbReference>
<dbReference type="EMBL" id="BPUS01000001">
    <property type="protein sequence ID" value="GJH23463.1"/>
    <property type="molecule type" value="Genomic_DNA"/>
</dbReference>
<dbReference type="InterPro" id="IPR011528">
    <property type="entry name" value="NERD"/>
</dbReference>
<evidence type="ECO:0000313" key="6">
    <source>
        <dbReference type="EMBL" id="GJH23463.1"/>
    </source>
</evidence>
<keyword evidence="4" id="KW-0067">ATP-binding</keyword>
<dbReference type="AlphaFoldDB" id="A0AA37I7G4"/>
<organism evidence="6 7">
    <name type="scientific">Caballeronia novacaledonica</name>
    <dbReference type="NCBI Taxonomy" id="1544861"/>
    <lineage>
        <taxon>Bacteria</taxon>
        <taxon>Pseudomonadati</taxon>
        <taxon>Pseudomonadota</taxon>
        <taxon>Betaproteobacteria</taxon>
        <taxon>Burkholderiales</taxon>
        <taxon>Burkholderiaceae</taxon>
        <taxon>Caballeronia</taxon>
    </lineage>
</organism>
<evidence type="ECO:0000256" key="4">
    <source>
        <dbReference type="ARBA" id="ARBA00022840"/>
    </source>
</evidence>
<dbReference type="Pfam" id="PF08378">
    <property type="entry name" value="NERD"/>
    <property type="match status" value="1"/>
</dbReference>
<dbReference type="GO" id="GO:0005829">
    <property type="term" value="C:cytosol"/>
    <property type="evidence" value="ECO:0007669"/>
    <property type="project" value="TreeGrafter"/>
</dbReference>
<dbReference type="GO" id="GO:0005524">
    <property type="term" value="F:ATP binding"/>
    <property type="evidence" value="ECO:0007669"/>
    <property type="project" value="UniProtKB-KW"/>
</dbReference>
<dbReference type="SUPFAM" id="SSF52540">
    <property type="entry name" value="P-loop containing nucleoside triphosphate hydrolases"/>
    <property type="match status" value="1"/>
</dbReference>
<evidence type="ECO:0000256" key="1">
    <source>
        <dbReference type="ARBA" id="ARBA00022741"/>
    </source>
</evidence>
<dbReference type="GO" id="GO:0003677">
    <property type="term" value="F:DNA binding"/>
    <property type="evidence" value="ECO:0007669"/>
    <property type="project" value="InterPro"/>
</dbReference>
<dbReference type="PANTHER" id="PTHR11070">
    <property type="entry name" value="UVRD / RECB / PCRA DNA HELICASE FAMILY MEMBER"/>
    <property type="match status" value="1"/>
</dbReference>
<evidence type="ECO:0000256" key="2">
    <source>
        <dbReference type="ARBA" id="ARBA00022801"/>
    </source>
</evidence>
<dbReference type="InterPro" id="IPR027417">
    <property type="entry name" value="P-loop_NTPase"/>
</dbReference>
<dbReference type="PROSITE" id="PS50965">
    <property type="entry name" value="NERD"/>
    <property type="match status" value="1"/>
</dbReference>
<evidence type="ECO:0000256" key="3">
    <source>
        <dbReference type="ARBA" id="ARBA00022806"/>
    </source>
</evidence>
<evidence type="ECO:0000259" key="5">
    <source>
        <dbReference type="PROSITE" id="PS50965"/>
    </source>
</evidence>
<dbReference type="Pfam" id="PF13245">
    <property type="entry name" value="AAA_19"/>
    <property type="match status" value="1"/>
</dbReference>
<dbReference type="GO" id="GO:0043138">
    <property type="term" value="F:3'-5' DNA helicase activity"/>
    <property type="evidence" value="ECO:0007669"/>
    <property type="project" value="TreeGrafter"/>
</dbReference>
<dbReference type="GO" id="GO:0016787">
    <property type="term" value="F:hydrolase activity"/>
    <property type="evidence" value="ECO:0007669"/>
    <property type="project" value="UniProtKB-KW"/>
</dbReference>
<keyword evidence="3" id="KW-0347">Helicase</keyword>
<proteinExistence type="predicted"/>
<dbReference type="InterPro" id="IPR000212">
    <property type="entry name" value="DNA_helicase_UvrD/REP"/>
</dbReference>
<name>A0AA37I7G4_9BURK</name>
<feature type="domain" description="NERD" evidence="5">
    <location>
        <begin position="80"/>
        <end position="195"/>
    </location>
</feature>
<sequence>MRYLSMRAMGNEESKAADLQEQRLFLEASRECHRSNAKIIGCLFAAIAADQGVIIYLSSDKSNIPSMATIVPSLSSCVGKMQAGERRFAERLEQKLESDYLVWYDVRVASMQSYPDFVILHPQRGLLVLEVKDWKPSTIVKADPSEWQILGEHGPKSVVNPLEQARRYTLEIIDELQRDPQLVNPARHPYQGKLQFPWAYGVVLPNVTRKQFTDGGLNYAIDPSRVICSDEMTESVDAEQFQQRMWQMFKYQFREKLTLPQIDRIRWILFPEVRITPQQRTLFEHEPELPDIMAVMDVQQEQLARSLGDGHRVIHGVAGSGKTMILGYRAEYLAARSEKPVLILCFSEPLSKRLKSWMNAKGLNGKVDARSFHGWCRNQLVTYHQPLPTEQGADFFPAVVQRVIECVDRGHIPAAQYGAILIDEGHDFQPAWFKLVVQMVSPDSNRLLVLYDDAQSIFNRASHRGFSFKSVGVQAQGRTTILKINYRNTRQILELAALIAKDILDPKATDDDGVPLIRPVSCGREGPRPLLIKLPSLRDEASEVARRLAQAHQQGVAWQDMAVVYRTRSVGQVCVDALDRAKIPYQWQQQNKKSYSPTADMVTVLTMHASKGLEYPFVAIPGVGLLSAAEDDLEQEARLFYIAATRSTNQLVVTGSGDSLFMQRLFPDTASVPA</sequence>
<dbReference type="GO" id="GO:0033202">
    <property type="term" value="C:DNA helicase complex"/>
    <property type="evidence" value="ECO:0007669"/>
    <property type="project" value="TreeGrafter"/>
</dbReference>
<dbReference type="Pfam" id="PF13361">
    <property type="entry name" value="UvrD_C"/>
    <property type="match status" value="2"/>
</dbReference>
<evidence type="ECO:0000313" key="7">
    <source>
        <dbReference type="Proteomes" id="UP001055111"/>
    </source>
</evidence>
<protein>
    <submittedName>
        <fullName evidence="6">NERD domain-containing protein</fullName>
    </submittedName>
</protein>
<dbReference type="Gene3D" id="3.40.50.300">
    <property type="entry name" value="P-loop containing nucleotide triphosphate hydrolases"/>
    <property type="match status" value="2"/>
</dbReference>
<keyword evidence="2" id="KW-0378">Hydrolase</keyword>
<dbReference type="Proteomes" id="UP001055111">
    <property type="component" value="Unassembled WGS sequence"/>
</dbReference>